<accession>A0A1W4XFN9</accession>
<dbReference type="Proteomes" id="UP000192223">
    <property type="component" value="Unplaced"/>
</dbReference>
<dbReference type="AlphaFoldDB" id="A0A1W4XFN9"/>
<sequence>MICDRFDQSENGVKIALEAATVIKSSAFDISSYFVNGEMKRSVIYKVNWWKQFTAVLWRSWLGVTKEPLIIKVRMLQNL</sequence>
<reference evidence="2" key="1">
    <citation type="submission" date="2025-08" db="UniProtKB">
        <authorList>
            <consortium name="RefSeq"/>
        </authorList>
    </citation>
    <scope>IDENTIFICATION</scope>
    <source>
        <tissue evidence="2">Entire body</tissue>
    </source>
</reference>
<gene>
    <name evidence="2" type="primary">LOC108743849</name>
</gene>
<dbReference type="STRING" id="224129.A0A1W4XFN9"/>
<feature type="non-terminal residue" evidence="2">
    <location>
        <position position="79"/>
    </location>
</feature>
<name>A0A1W4XFN9_AGRPL</name>
<protein>
    <submittedName>
        <fullName evidence="2">Protein white-like</fullName>
    </submittedName>
</protein>
<dbReference type="KEGG" id="apln:108743849"/>
<dbReference type="RefSeq" id="XP_018334946.1">
    <property type="nucleotide sequence ID" value="XM_018479444.1"/>
</dbReference>
<dbReference type="GeneID" id="108743849"/>
<evidence type="ECO:0000313" key="2">
    <source>
        <dbReference type="RefSeq" id="XP_018334946.1"/>
    </source>
</evidence>
<keyword evidence="1" id="KW-1185">Reference proteome</keyword>
<proteinExistence type="predicted"/>
<dbReference type="OrthoDB" id="66620at2759"/>
<evidence type="ECO:0000313" key="1">
    <source>
        <dbReference type="Proteomes" id="UP000192223"/>
    </source>
</evidence>
<dbReference type="InParanoid" id="A0A1W4XFN9"/>
<organism evidence="1 2">
    <name type="scientific">Agrilus planipennis</name>
    <name type="common">Emerald ash borer</name>
    <name type="synonym">Agrilus marcopoli</name>
    <dbReference type="NCBI Taxonomy" id="224129"/>
    <lineage>
        <taxon>Eukaryota</taxon>
        <taxon>Metazoa</taxon>
        <taxon>Ecdysozoa</taxon>
        <taxon>Arthropoda</taxon>
        <taxon>Hexapoda</taxon>
        <taxon>Insecta</taxon>
        <taxon>Pterygota</taxon>
        <taxon>Neoptera</taxon>
        <taxon>Endopterygota</taxon>
        <taxon>Coleoptera</taxon>
        <taxon>Polyphaga</taxon>
        <taxon>Elateriformia</taxon>
        <taxon>Buprestoidea</taxon>
        <taxon>Buprestidae</taxon>
        <taxon>Agrilinae</taxon>
        <taxon>Agrilus</taxon>
    </lineage>
</organism>